<evidence type="ECO:0000313" key="5">
    <source>
        <dbReference type="EMBL" id="EFJ26838.1"/>
    </source>
</evidence>
<dbReference type="GO" id="GO:0005840">
    <property type="term" value="C:ribosome"/>
    <property type="evidence" value="ECO:0007669"/>
    <property type="project" value="UniProtKB-KW"/>
</dbReference>
<dbReference type="eggNOG" id="KOG1870">
    <property type="taxonomic scope" value="Eukaryota"/>
</dbReference>
<dbReference type="STRING" id="88036.D8RM72"/>
<dbReference type="HOGENOM" id="CLU_098841_2_1_1"/>
<proteinExistence type="inferred from homology"/>
<dbReference type="InterPro" id="IPR005484">
    <property type="entry name" value="Ribosomal_uL18_bac/plant/anim"/>
</dbReference>
<gene>
    <name evidence="5" type="ORF">SELMODRAFT_96295</name>
</gene>
<dbReference type="Gene3D" id="3.30.420.100">
    <property type="match status" value="1"/>
</dbReference>
<dbReference type="GO" id="GO:1990904">
    <property type="term" value="C:ribonucleoprotein complex"/>
    <property type="evidence" value="ECO:0007669"/>
    <property type="project" value="UniProtKB-KW"/>
</dbReference>
<dbReference type="PANTHER" id="PTHR12899:SF16">
    <property type="entry name" value="OS02G0689700 PROTEIN"/>
    <property type="match status" value="1"/>
</dbReference>
<feature type="region of interest" description="Disordered" evidence="4">
    <location>
        <begin position="1"/>
        <end position="27"/>
    </location>
</feature>
<keyword evidence="2" id="KW-0689">Ribosomal protein</keyword>
<protein>
    <submittedName>
        <fullName evidence="5">Uncharacterized protein</fullName>
    </submittedName>
</protein>
<feature type="non-terminal residue" evidence="5">
    <location>
        <position position="1"/>
    </location>
</feature>
<organism evidence="6">
    <name type="scientific">Selaginella moellendorffii</name>
    <name type="common">Spikemoss</name>
    <dbReference type="NCBI Taxonomy" id="88036"/>
    <lineage>
        <taxon>Eukaryota</taxon>
        <taxon>Viridiplantae</taxon>
        <taxon>Streptophyta</taxon>
        <taxon>Embryophyta</taxon>
        <taxon>Tracheophyta</taxon>
        <taxon>Lycopodiopsida</taxon>
        <taxon>Selaginellales</taxon>
        <taxon>Selaginellaceae</taxon>
        <taxon>Selaginella</taxon>
    </lineage>
</organism>
<dbReference type="PANTHER" id="PTHR12899">
    <property type="entry name" value="39S RIBOSOMAL PROTEIN L18, MITOCHONDRIAL"/>
    <property type="match status" value="1"/>
</dbReference>
<sequence>RSSMIIQAGGWTGKSSGEPGKNRKSWKRATEKYMRPFSIDVYISARYVNAKIVHRVTSKTVAVATTNAKDLRASLPSLTSASACEVIGKLIAERAMEADVYAVTYVPRKNERLQEKLEIVLNTVKENGVAVL</sequence>
<dbReference type="AlphaFoldDB" id="D8RM72"/>
<dbReference type="GO" id="GO:0003735">
    <property type="term" value="F:structural constituent of ribosome"/>
    <property type="evidence" value="ECO:0007669"/>
    <property type="project" value="InterPro"/>
</dbReference>
<evidence type="ECO:0000256" key="3">
    <source>
        <dbReference type="ARBA" id="ARBA00023274"/>
    </source>
</evidence>
<evidence type="ECO:0000256" key="4">
    <source>
        <dbReference type="SAM" id="MobiDB-lite"/>
    </source>
</evidence>
<dbReference type="OMA" id="KQRTEKY"/>
<reference evidence="5 6" key="1">
    <citation type="journal article" date="2011" name="Science">
        <title>The Selaginella genome identifies genetic changes associated with the evolution of vascular plants.</title>
        <authorList>
            <person name="Banks J.A."/>
            <person name="Nishiyama T."/>
            <person name="Hasebe M."/>
            <person name="Bowman J.L."/>
            <person name="Gribskov M."/>
            <person name="dePamphilis C."/>
            <person name="Albert V.A."/>
            <person name="Aono N."/>
            <person name="Aoyama T."/>
            <person name="Ambrose B.A."/>
            <person name="Ashton N.W."/>
            <person name="Axtell M.J."/>
            <person name="Barker E."/>
            <person name="Barker M.S."/>
            <person name="Bennetzen J.L."/>
            <person name="Bonawitz N.D."/>
            <person name="Chapple C."/>
            <person name="Cheng C."/>
            <person name="Correa L.G."/>
            <person name="Dacre M."/>
            <person name="DeBarry J."/>
            <person name="Dreyer I."/>
            <person name="Elias M."/>
            <person name="Engstrom E.M."/>
            <person name="Estelle M."/>
            <person name="Feng L."/>
            <person name="Finet C."/>
            <person name="Floyd S.K."/>
            <person name="Frommer W.B."/>
            <person name="Fujita T."/>
            <person name="Gramzow L."/>
            <person name="Gutensohn M."/>
            <person name="Harholt J."/>
            <person name="Hattori M."/>
            <person name="Heyl A."/>
            <person name="Hirai T."/>
            <person name="Hiwatashi Y."/>
            <person name="Ishikawa M."/>
            <person name="Iwata M."/>
            <person name="Karol K.G."/>
            <person name="Koehler B."/>
            <person name="Kolukisaoglu U."/>
            <person name="Kubo M."/>
            <person name="Kurata T."/>
            <person name="Lalonde S."/>
            <person name="Li K."/>
            <person name="Li Y."/>
            <person name="Litt A."/>
            <person name="Lyons E."/>
            <person name="Manning G."/>
            <person name="Maruyama T."/>
            <person name="Michael T.P."/>
            <person name="Mikami K."/>
            <person name="Miyazaki S."/>
            <person name="Morinaga S."/>
            <person name="Murata T."/>
            <person name="Mueller-Roeber B."/>
            <person name="Nelson D.R."/>
            <person name="Obara M."/>
            <person name="Oguri Y."/>
            <person name="Olmstead R.G."/>
            <person name="Onodera N."/>
            <person name="Petersen B.L."/>
            <person name="Pils B."/>
            <person name="Prigge M."/>
            <person name="Rensing S.A."/>
            <person name="Riano-Pachon D.M."/>
            <person name="Roberts A.W."/>
            <person name="Sato Y."/>
            <person name="Scheller H.V."/>
            <person name="Schulz B."/>
            <person name="Schulz C."/>
            <person name="Shakirov E.V."/>
            <person name="Shibagaki N."/>
            <person name="Shinohara N."/>
            <person name="Shippen D.E."/>
            <person name="Soerensen I."/>
            <person name="Sotooka R."/>
            <person name="Sugimoto N."/>
            <person name="Sugita M."/>
            <person name="Sumikawa N."/>
            <person name="Tanurdzic M."/>
            <person name="Theissen G."/>
            <person name="Ulvskov P."/>
            <person name="Wakazuki S."/>
            <person name="Weng J.K."/>
            <person name="Willats W.W."/>
            <person name="Wipf D."/>
            <person name="Wolf P.G."/>
            <person name="Yang L."/>
            <person name="Zimmer A.D."/>
            <person name="Zhu Q."/>
            <person name="Mitros T."/>
            <person name="Hellsten U."/>
            <person name="Loque D."/>
            <person name="Otillar R."/>
            <person name="Salamov A."/>
            <person name="Schmutz J."/>
            <person name="Shapiro H."/>
            <person name="Lindquist E."/>
            <person name="Lucas S."/>
            <person name="Rokhsar D."/>
            <person name="Grigoriev I.V."/>
        </authorList>
    </citation>
    <scope>NUCLEOTIDE SEQUENCE [LARGE SCALE GENOMIC DNA]</scope>
</reference>
<name>D8RM72_SELML</name>
<dbReference type="Proteomes" id="UP000001514">
    <property type="component" value="Unassembled WGS sequence"/>
</dbReference>
<dbReference type="InParanoid" id="D8RM72"/>
<keyword evidence="6" id="KW-1185">Reference proteome</keyword>
<dbReference type="Pfam" id="PF00861">
    <property type="entry name" value="Ribosomal_L18p"/>
    <property type="match status" value="1"/>
</dbReference>
<dbReference type="KEGG" id="smo:SELMODRAFT_96295"/>
<dbReference type="FunCoup" id="D8RM72">
    <property type="interactions" value="2195"/>
</dbReference>
<dbReference type="Gramene" id="EFJ26838">
    <property type="protein sequence ID" value="EFJ26838"/>
    <property type="gene ID" value="SELMODRAFT_96295"/>
</dbReference>
<accession>D8RM72</accession>
<comment type="similarity">
    <text evidence="1">Belongs to the universal ribosomal protein uL18 family.</text>
</comment>
<evidence type="ECO:0000256" key="2">
    <source>
        <dbReference type="ARBA" id="ARBA00022980"/>
    </source>
</evidence>
<evidence type="ECO:0000313" key="6">
    <source>
        <dbReference type="Proteomes" id="UP000001514"/>
    </source>
</evidence>
<dbReference type="GO" id="GO:0008097">
    <property type="term" value="F:5S rRNA binding"/>
    <property type="evidence" value="ECO:0000318"/>
    <property type="project" value="GO_Central"/>
</dbReference>
<evidence type="ECO:0000256" key="1">
    <source>
        <dbReference type="ARBA" id="ARBA00007116"/>
    </source>
</evidence>
<keyword evidence="3" id="KW-0687">Ribonucleoprotein</keyword>
<dbReference type="GO" id="GO:0006412">
    <property type="term" value="P:translation"/>
    <property type="evidence" value="ECO:0007669"/>
    <property type="project" value="InterPro"/>
</dbReference>
<dbReference type="EMBL" id="GL377583">
    <property type="protein sequence ID" value="EFJ26838.1"/>
    <property type="molecule type" value="Genomic_DNA"/>
</dbReference>
<dbReference type="SUPFAM" id="SSF53137">
    <property type="entry name" value="Translational machinery components"/>
    <property type="match status" value="1"/>
</dbReference>
<dbReference type="OrthoDB" id="1932324at2759"/>